<dbReference type="GO" id="GO:0012505">
    <property type="term" value="C:endomembrane system"/>
    <property type="evidence" value="ECO:0007669"/>
    <property type="project" value="UniProtKB-SubCell"/>
</dbReference>
<organism evidence="13 14">
    <name type="scientific">Geosmithia morbida</name>
    <dbReference type="NCBI Taxonomy" id="1094350"/>
    <lineage>
        <taxon>Eukaryota</taxon>
        <taxon>Fungi</taxon>
        <taxon>Dikarya</taxon>
        <taxon>Ascomycota</taxon>
        <taxon>Pezizomycotina</taxon>
        <taxon>Sordariomycetes</taxon>
        <taxon>Hypocreomycetidae</taxon>
        <taxon>Hypocreales</taxon>
        <taxon>Bionectriaceae</taxon>
        <taxon>Geosmithia</taxon>
    </lineage>
</organism>
<reference evidence="13" key="1">
    <citation type="submission" date="2020-03" db="EMBL/GenBank/DDBJ databases">
        <title>Site-based positive gene gene selection in Geosmithia morbida across the United States reveals a broad range of putative effectors and factors for local host and environmental adapation.</title>
        <authorList>
            <person name="Onufrak A."/>
            <person name="Murdoch R.W."/>
            <person name="Gazis R."/>
            <person name="Huff M."/>
            <person name="Staton M."/>
            <person name="Klingeman W."/>
            <person name="Hadziabdic D."/>
        </authorList>
    </citation>
    <scope>NUCLEOTIDE SEQUENCE</scope>
    <source>
        <strain evidence="13">1262</strain>
    </source>
</reference>
<evidence type="ECO:0000256" key="2">
    <source>
        <dbReference type="ARBA" id="ARBA00004308"/>
    </source>
</evidence>
<evidence type="ECO:0000256" key="7">
    <source>
        <dbReference type="ARBA" id="ARBA00023136"/>
    </source>
</evidence>
<dbReference type="GO" id="GO:0009272">
    <property type="term" value="P:fungal-type cell wall biogenesis"/>
    <property type="evidence" value="ECO:0007669"/>
    <property type="project" value="TreeGrafter"/>
</dbReference>
<keyword evidence="11" id="KW-1133">Transmembrane helix</keyword>
<gene>
    <name evidence="13" type="ORF">GMORB2_5131</name>
</gene>
<dbReference type="PANTHER" id="PTHR12145:SF36">
    <property type="entry name" value="MANNAN ENDO-1,6-ALPHA-MANNOSIDASE DCW1"/>
    <property type="match status" value="1"/>
</dbReference>
<evidence type="ECO:0000256" key="1">
    <source>
        <dbReference type="ARBA" id="ARBA00001452"/>
    </source>
</evidence>
<keyword evidence="7 11" id="KW-0472">Membrane</keyword>
<evidence type="ECO:0000256" key="11">
    <source>
        <dbReference type="SAM" id="Phobius"/>
    </source>
</evidence>
<evidence type="ECO:0000313" key="14">
    <source>
        <dbReference type="Proteomes" id="UP000749293"/>
    </source>
</evidence>
<comment type="subcellular location">
    <subcellularLocation>
        <location evidence="2">Endomembrane system</location>
    </subcellularLocation>
</comment>
<name>A0A9P4YYN9_9HYPO</name>
<keyword evidence="5 12" id="KW-0732">Signal</keyword>
<dbReference type="EMBL" id="JAANYQ010000004">
    <property type="protein sequence ID" value="KAF4124465.1"/>
    <property type="molecule type" value="Genomic_DNA"/>
</dbReference>
<evidence type="ECO:0000313" key="13">
    <source>
        <dbReference type="EMBL" id="KAF4124465.1"/>
    </source>
</evidence>
<feature type="transmembrane region" description="Helical" evidence="11">
    <location>
        <begin position="448"/>
        <end position="469"/>
    </location>
</feature>
<feature type="compositionally biased region" description="Polar residues" evidence="10">
    <location>
        <begin position="559"/>
        <end position="578"/>
    </location>
</feature>
<feature type="compositionally biased region" description="Basic and acidic residues" evidence="10">
    <location>
        <begin position="589"/>
        <end position="604"/>
    </location>
</feature>
<dbReference type="RefSeq" id="XP_035323117.1">
    <property type="nucleotide sequence ID" value="XM_035467105.1"/>
</dbReference>
<comment type="catalytic activity">
    <reaction evidence="1">
        <text>Random hydrolysis of (1-&gt;6)-alpha-D-mannosidic linkages in unbranched (1-&gt;6)-mannans.</text>
        <dbReference type="EC" id="3.2.1.101"/>
    </reaction>
</comment>
<sequence length="612" mass="66670">MHPLRCRGGRSVGQVLVASLLATNSVLPVQAAFNLDTNSKDGLTRCAESVTSVAKQLTKDMMSFYHGNEPGNTPGLLPEPPYYWWEGGALMGTLIEYWYYTKDEQYVSMTQDGLLAQKGENDDYMPDNQTLTEGNDDQGFWALSVMSAAEYNFPHPGGGQPSWLALAQAVFNTQAPRWDESSCGGGLRWQIFEWNKGWDYKNSISAGTFYALAARLALYTGNSTYTEWAEKTYDWMTSVKFIDDKFYVYDGAHIPNNCTNIVPYQFTYNAGCFIHGSAAMYNLTEDEKWKTRLDNLLDGADIFFRGSGNDVMEEVSCESSNQCNTDQESFKAYLSRWLAATTQWVPSTYERIIPKLRGSAEAAIKQCTGGDNGRLCGLRWSTGKFDGTTGVGPQMAAVEIILSCNIKYRARIFTSETGGTSKGDPSAGGKSSEDSIKKLKTINGGDTAGAAIVTILILSLMLAALFWLFMDEASGEGPLDQVKGGGASILAVASLASGRGQAHDDMMIEKSGLYDKSSSALMTPANVVTVDNSFNEGIVESRHSRRSAVPTEWAAGGPSRSSGTEDQGSSSDQPSPCDQRSGAPPRALTNDEIHAVHTRSSDGSRRKRLVHI</sequence>
<dbReference type="GeneID" id="55971359"/>
<evidence type="ECO:0000256" key="9">
    <source>
        <dbReference type="ARBA" id="ARBA00023295"/>
    </source>
</evidence>
<dbReference type="GO" id="GO:0016052">
    <property type="term" value="P:carbohydrate catabolic process"/>
    <property type="evidence" value="ECO:0007669"/>
    <property type="project" value="InterPro"/>
</dbReference>
<dbReference type="Gene3D" id="1.50.10.20">
    <property type="match status" value="1"/>
</dbReference>
<dbReference type="SUPFAM" id="SSF48208">
    <property type="entry name" value="Six-hairpin glycosidases"/>
    <property type="match status" value="1"/>
</dbReference>
<feature type="region of interest" description="Disordered" evidence="10">
    <location>
        <begin position="540"/>
        <end position="612"/>
    </location>
</feature>
<dbReference type="PANTHER" id="PTHR12145">
    <property type="entry name" value="MANNAN ENDO-1,6-ALPHA-MANNOSIDASE DCW1"/>
    <property type="match status" value="1"/>
</dbReference>
<accession>A0A9P4YYN9</accession>
<evidence type="ECO:0000256" key="3">
    <source>
        <dbReference type="ARBA" id="ARBA00009699"/>
    </source>
</evidence>
<dbReference type="Pfam" id="PF03663">
    <property type="entry name" value="Glyco_hydro_76"/>
    <property type="match status" value="1"/>
</dbReference>
<evidence type="ECO:0000256" key="4">
    <source>
        <dbReference type="ARBA" id="ARBA00012350"/>
    </source>
</evidence>
<protein>
    <recommendedName>
        <fullName evidence="4">mannan endo-1,6-alpha-mannosidase</fullName>
        <ecNumber evidence="4">3.2.1.101</ecNumber>
    </recommendedName>
</protein>
<feature type="chain" id="PRO_5040462088" description="mannan endo-1,6-alpha-mannosidase" evidence="12">
    <location>
        <begin position="32"/>
        <end position="612"/>
    </location>
</feature>
<comment type="caution">
    <text evidence="13">The sequence shown here is derived from an EMBL/GenBank/DDBJ whole genome shotgun (WGS) entry which is preliminary data.</text>
</comment>
<comment type="similarity">
    <text evidence="3">Belongs to the glycosyl hydrolase 76 family.</text>
</comment>
<evidence type="ECO:0000256" key="10">
    <source>
        <dbReference type="SAM" id="MobiDB-lite"/>
    </source>
</evidence>
<dbReference type="AlphaFoldDB" id="A0A9P4YYN9"/>
<dbReference type="InterPro" id="IPR005198">
    <property type="entry name" value="Glyco_hydro_76"/>
</dbReference>
<dbReference type="OrthoDB" id="4187847at2759"/>
<proteinExistence type="inferred from homology"/>
<evidence type="ECO:0000256" key="6">
    <source>
        <dbReference type="ARBA" id="ARBA00022801"/>
    </source>
</evidence>
<dbReference type="FunFam" id="1.50.10.20:FF:000006">
    <property type="entry name" value="Mannan endo-1,6-alpha-mannosidase"/>
    <property type="match status" value="1"/>
</dbReference>
<keyword evidence="14" id="KW-1185">Reference proteome</keyword>
<evidence type="ECO:0000256" key="12">
    <source>
        <dbReference type="SAM" id="SignalP"/>
    </source>
</evidence>
<keyword evidence="6" id="KW-0378">Hydrolase</keyword>
<dbReference type="GO" id="GO:0008496">
    <property type="term" value="F:mannan endo-1,6-alpha-mannosidase activity"/>
    <property type="evidence" value="ECO:0007669"/>
    <property type="project" value="UniProtKB-EC"/>
</dbReference>
<dbReference type="InterPro" id="IPR014480">
    <property type="entry name" value="Mannan-1_6-alpha_mannosidase"/>
</dbReference>
<keyword evidence="9" id="KW-0326">Glycosidase</keyword>
<keyword evidence="8" id="KW-0325">Glycoprotein</keyword>
<dbReference type="EC" id="3.2.1.101" evidence="4"/>
<keyword evidence="11" id="KW-0812">Transmembrane</keyword>
<evidence type="ECO:0000256" key="8">
    <source>
        <dbReference type="ARBA" id="ARBA00023180"/>
    </source>
</evidence>
<dbReference type="InterPro" id="IPR008928">
    <property type="entry name" value="6-hairpin_glycosidase_sf"/>
</dbReference>
<feature type="signal peptide" evidence="12">
    <location>
        <begin position="1"/>
        <end position="31"/>
    </location>
</feature>
<evidence type="ECO:0000256" key="5">
    <source>
        <dbReference type="ARBA" id="ARBA00022729"/>
    </source>
</evidence>
<dbReference type="Proteomes" id="UP000749293">
    <property type="component" value="Unassembled WGS sequence"/>
</dbReference>